<comment type="caution">
    <text evidence="1">The sequence shown here is derived from an EMBL/GenBank/DDBJ whole genome shotgun (WGS) entry which is preliminary data.</text>
</comment>
<evidence type="ECO:0000313" key="1">
    <source>
        <dbReference type="EMBL" id="EAA19918.1"/>
    </source>
</evidence>
<gene>
    <name evidence="1" type="ORF">PY07463</name>
</gene>
<dbReference type="Proteomes" id="UP000008553">
    <property type="component" value="Unassembled WGS sequence"/>
</dbReference>
<protein>
    <submittedName>
        <fullName evidence="1">Uncharacterized protein</fullName>
    </submittedName>
</protein>
<name>Q7R7W5_PLAYO</name>
<evidence type="ECO:0000313" key="2">
    <source>
        <dbReference type="Proteomes" id="UP000008553"/>
    </source>
</evidence>
<dbReference type="EMBL" id="AABL01002748">
    <property type="protein sequence ID" value="EAA19918.1"/>
    <property type="molecule type" value="Genomic_DNA"/>
</dbReference>
<sequence>MGNENKNNTYEEKKKVIPPNNFFRIKFINSKYHYQKNIISRTEDNLHLSEEKKREMRRKRF</sequence>
<keyword evidence="2" id="KW-1185">Reference proteome</keyword>
<dbReference type="AlphaFoldDB" id="Q7R7W5"/>
<accession>Q7R7W5</accession>
<reference evidence="1 2" key="1">
    <citation type="journal article" date="2002" name="Nature">
        <title>Genome sequence and comparative analysis of the model rodent malaria parasite Plasmodium yoelii yoelii.</title>
        <authorList>
            <person name="Carlton J.M."/>
            <person name="Angiuoli S.V."/>
            <person name="Suh B.B."/>
            <person name="Kooij T.W."/>
            <person name="Pertea M."/>
            <person name="Silva J.C."/>
            <person name="Ermolaeva M.D."/>
            <person name="Allen J.E."/>
            <person name="Selengut J.D."/>
            <person name="Koo H.L."/>
            <person name="Peterson J.D."/>
            <person name="Pop M."/>
            <person name="Kosack D.S."/>
            <person name="Shumway M.F."/>
            <person name="Bidwell S.L."/>
            <person name="Shallom S.J."/>
            <person name="van Aken S.E."/>
            <person name="Riedmuller S.B."/>
            <person name="Feldblyum T.V."/>
            <person name="Cho J.K."/>
            <person name="Quackenbush J."/>
            <person name="Sedegah M."/>
            <person name="Shoaibi A."/>
            <person name="Cummings L.M."/>
            <person name="Florens L."/>
            <person name="Yates J.R."/>
            <person name="Raine J.D."/>
            <person name="Sinden R.E."/>
            <person name="Harris M.A."/>
            <person name="Cunningham D.A."/>
            <person name="Preiser P.R."/>
            <person name="Bergman L.W."/>
            <person name="Vaidya A.B."/>
            <person name="van Lin L.H."/>
            <person name="Janse C.J."/>
            <person name="Waters A.P."/>
            <person name="Smith H.O."/>
            <person name="White O.R."/>
            <person name="Salzberg S.L."/>
            <person name="Venter J.C."/>
            <person name="Fraser C.M."/>
            <person name="Hoffman S.L."/>
            <person name="Gardner M.J."/>
            <person name="Carucci D.J."/>
        </authorList>
    </citation>
    <scope>NUCLEOTIDE SEQUENCE [LARGE SCALE GENOMIC DNA]</scope>
    <source>
        <strain evidence="1 2">17XNL</strain>
    </source>
</reference>
<proteinExistence type="predicted"/>
<organism evidence="1 2">
    <name type="scientific">Plasmodium yoelii yoelii</name>
    <dbReference type="NCBI Taxonomy" id="73239"/>
    <lineage>
        <taxon>Eukaryota</taxon>
        <taxon>Sar</taxon>
        <taxon>Alveolata</taxon>
        <taxon>Apicomplexa</taxon>
        <taxon>Aconoidasida</taxon>
        <taxon>Haemosporida</taxon>
        <taxon>Plasmodiidae</taxon>
        <taxon>Plasmodium</taxon>
        <taxon>Plasmodium (Vinckeia)</taxon>
    </lineage>
</organism>
<feature type="non-terminal residue" evidence="1">
    <location>
        <position position="61"/>
    </location>
</feature>
<dbReference type="InParanoid" id="Q7R7W5"/>
<dbReference type="PaxDb" id="73239-Q7R7W5"/>